<feature type="region of interest" description="Disordered" evidence="1">
    <location>
        <begin position="58"/>
        <end position="128"/>
    </location>
</feature>
<evidence type="ECO:0000313" key="2">
    <source>
        <dbReference type="EMBL" id="GLC25575.1"/>
    </source>
</evidence>
<dbReference type="EMBL" id="BRXS01000003">
    <property type="protein sequence ID" value="GLC25575.1"/>
    <property type="molecule type" value="Genomic_DNA"/>
</dbReference>
<dbReference type="AlphaFoldDB" id="A0AA37QFR0"/>
<dbReference type="Proteomes" id="UP001161325">
    <property type="component" value="Unassembled WGS sequence"/>
</dbReference>
<feature type="region of interest" description="Disordered" evidence="1">
    <location>
        <begin position="16"/>
        <end position="36"/>
    </location>
</feature>
<gene>
    <name evidence="2" type="ORF">rosag_20880</name>
</gene>
<accession>A0AA37QFR0</accession>
<sequence>MLPREPPKLRPAAIAATASRATKATPQGSTLAAPAAAPVRGAAPVVGALPAARPQRWQNLAPGLSGAPQPTQTLASRGAPQVEQNRPVPAAPHAGQGTDWVAGADMGSNLTTAENGTAEDGEAEDGTA</sequence>
<organism evidence="2 3">
    <name type="scientific">Roseisolibacter agri</name>
    <dbReference type="NCBI Taxonomy" id="2014610"/>
    <lineage>
        <taxon>Bacteria</taxon>
        <taxon>Pseudomonadati</taxon>
        <taxon>Gemmatimonadota</taxon>
        <taxon>Gemmatimonadia</taxon>
        <taxon>Gemmatimonadales</taxon>
        <taxon>Gemmatimonadaceae</taxon>
        <taxon>Roseisolibacter</taxon>
    </lineage>
</organism>
<evidence type="ECO:0000313" key="3">
    <source>
        <dbReference type="Proteomes" id="UP001161325"/>
    </source>
</evidence>
<feature type="compositionally biased region" description="Acidic residues" evidence="1">
    <location>
        <begin position="117"/>
        <end position="128"/>
    </location>
</feature>
<protein>
    <submittedName>
        <fullName evidence="2">Uncharacterized protein</fullName>
    </submittedName>
</protein>
<proteinExistence type="predicted"/>
<keyword evidence="3" id="KW-1185">Reference proteome</keyword>
<name>A0AA37QFR0_9BACT</name>
<evidence type="ECO:0000256" key="1">
    <source>
        <dbReference type="SAM" id="MobiDB-lite"/>
    </source>
</evidence>
<reference evidence="2" key="1">
    <citation type="submission" date="2022-08" db="EMBL/GenBank/DDBJ databases">
        <title>Draft genome sequencing of Roseisolibacter agri AW1220.</title>
        <authorList>
            <person name="Tobiishi Y."/>
            <person name="Tonouchi A."/>
        </authorList>
    </citation>
    <scope>NUCLEOTIDE SEQUENCE</scope>
    <source>
        <strain evidence="2">AW1220</strain>
    </source>
</reference>
<comment type="caution">
    <text evidence="2">The sequence shown here is derived from an EMBL/GenBank/DDBJ whole genome shotgun (WGS) entry which is preliminary data.</text>
</comment>